<accession>A0A3P8AG45</accession>
<reference evidence="5 6" key="1">
    <citation type="submission" date="2018-11" db="EMBL/GenBank/DDBJ databases">
        <authorList>
            <consortium name="Pathogen Informatics"/>
        </authorList>
    </citation>
    <scope>NUCLEOTIDE SEQUENCE [LARGE SCALE GENOMIC DNA]</scope>
</reference>
<dbReference type="GO" id="GO:0005634">
    <property type="term" value="C:nucleus"/>
    <property type="evidence" value="ECO:0007669"/>
    <property type="project" value="UniProtKB-SubCell"/>
</dbReference>
<dbReference type="InterPro" id="IPR016197">
    <property type="entry name" value="Chromo-like_dom_sf"/>
</dbReference>
<feature type="region of interest" description="Disordered" evidence="3">
    <location>
        <begin position="75"/>
        <end position="190"/>
    </location>
</feature>
<dbReference type="PANTHER" id="PTHR22812">
    <property type="entry name" value="CHROMOBOX PROTEIN"/>
    <property type="match status" value="1"/>
</dbReference>
<feature type="compositionally biased region" description="Basic and acidic residues" evidence="3">
    <location>
        <begin position="75"/>
        <end position="86"/>
    </location>
</feature>
<dbReference type="EMBL" id="UZAH01027877">
    <property type="protein sequence ID" value="VDO95807.1"/>
    <property type="molecule type" value="Genomic_DNA"/>
</dbReference>
<dbReference type="SMART" id="SM00298">
    <property type="entry name" value="CHROMO"/>
    <property type="match status" value="1"/>
</dbReference>
<comment type="subcellular location">
    <subcellularLocation>
        <location evidence="1">Nucleus</location>
    </subcellularLocation>
</comment>
<evidence type="ECO:0000256" key="2">
    <source>
        <dbReference type="ARBA" id="ARBA00023242"/>
    </source>
</evidence>
<name>A0A183FXP6_HELPZ</name>
<dbReference type="PROSITE" id="PS00598">
    <property type="entry name" value="CHROMO_1"/>
    <property type="match status" value="1"/>
</dbReference>
<accession>A0A183FXP6</accession>
<dbReference type="OrthoDB" id="433924at2759"/>
<keyword evidence="6" id="KW-1185">Reference proteome</keyword>
<evidence type="ECO:0000256" key="1">
    <source>
        <dbReference type="ARBA" id="ARBA00004123"/>
    </source>
</evidence>
<dbReference type="WBParaSite" id="HPBE_0001334401-mRNA-1">
    <property type="protein sequence ID" value="HPBE_0001334401-mRNA-1"/>
    <property type="gene ID" value="HPBE_0001334401"/>
</dbReference>
<dbReference type="SUPFAM" id="SSF54160">
    <property type="entry name" value="Chromo domain-like"/>
    <property type="match status" value="1"/>
</dbReference>
<feature type="domain" description="Chromo" evidence="4">
    <location>
        <begin position="20"/>
        <end position="76"/>
    </location>
</feature>
<dbReference type="Pfam" id="PF00385">
    <property type="entry name" value="Chromo"/>
    <property type="match status" value="1"/>
</dbReference>
<dbReference type="AlphaFoldDB" id="A0A183FXP6"/>
<evidence type="ECO:0000259" key="4">
    <source>
        <dbReference type="PROSITE" id="PS50013"/>
    </source>
</evidence>
<feature type="compositionally biased region" description="Low complexity" evidence="3">
    <location>
        <begin position="177"/>
        <end position="189"/>
    </location>
</feature>
<proteinExistence type="predicted"/>
<dbReference type="InterPro" id="IPR023779">
    <property type="entry name" value="Chromodomain_CS"/>
</dbReference>
<sequence>MVKCRYENVFLLSSLGDETYVVEKILNTRRRNGRREYLIKWEGWPVEDSTWEEERHCTEAIDEFNRNRSLAGKDDNAILVGDDPKQKTTSKQYRGARRATLSESMGLEMPKTKSRRRTISKSQSGSAKKQKLSPVKAKKEVSDTPVKNGVRGMSCDSDDGSVRDRFLKVKKPKSPDTESATESTSDTTEQVYKLQQGKELESIIGVNKEGAQLLYAVQYKGPEPKHQRIELVPSKVLRTHAMEVGTCFVSKYR</sequence>
<organism evidence="6 7">
    <name type="scientific">Heligmosomoides polygyrus</name>
    <name type="common">Parasitic roundworm</name>
    <dbReference type="NCBI Taxonomy" id="6339"/>
    <lineage>
        <taxon>Eukaryota</taxon>
        <taxon>Metazoa</taxon>
        <taxon>Ecdysozoa</taxon>
        <taxon>Nematoda</taxon>
        <taxon>Chromadorea</taxon>
        <taxon>Rhabditida</taxon>
        <taxon>Rhabditina</taxon>
        <taxon>Rhabditomorpha</taxon>
        <taxon>Strongyloidea</taxon>
        <taxon>Heligmosomidae</taxon>
        <taxon>Heligmosomoides</taxon>
    </lineage>
</organism>
<keyword evidence="2" id="KW-0539">Nucleus</keyword>
<evidence type="ECO:0000313" key="5">
    <source>
        <dbReference type="EMBL" id="VDO95807.1"/>
    </source>
</evidence>
<dbReference type="CDD" id="cd00024">
    <property type="entry name" value="CD_CSD"/>
    <property type="match status" value="1"/>
</dbReference>
<gene>
    <name evidence="5" type="ORF">HPBE_LOCUS13349</name>
</gene>
<reference evidence="7" key="2">
    <citation type="submission" date="2019-09" db="UniProtKB">
        <authorList>
            <consortium name="WormBaseParasite"/>
        </authorList>
    </citation>
    <scope>IDENTIFICATION</scope>
</reference>
<dbReference type="InterPro" id="IPR000953">
    <property type="entry name" value="Chromo/chromo_shadow_dom"/>
</dbReference>
<dbReference type="Proteomes" id="UP000050761">
    <property type="component" value="Unassembled WGS sequence"/>
</dbReference>
<dbReference type="InterPro" id="IPR051219">
    <property type="entry name" value="Heterochromatin_chromo-domain"/>
</dbReference>
<evidence type="ECO:0000256" key="3">
    <source>
        <dbReference type="SAM" id="MobiDB-lite"/>
    </source>
</evidence>
<evidence type="ECO:0000313" key="6">
    <source>
        <dbReference type="Proteomes" id="UP000050761"/>
    </source>
</evidence>
<evidence type="ECO:0000313" key="7">
    <source>
        <dbReference type="WBParaSite" id="HPBE_0001334401-mRNA-1"/>
    </source>
</evidence>
<dbReference type="PROSITE" id="PS50013">
    <property type="entry name" value="CHROMO_2"/>
    <property type="match status" value="1"/>
</dbReference>
<dbReference type="InterPro" id="IPR023780">
    <property type="entry name" value="Chromo_domain"/>
</dbReference>
<dbReference type="Gene3D" id="2.40.50.40">
    <property type="match status" value="1"/>
</dbReference>
<protein>
    <submittedName>
        <fullName evidence="7">Chromo domain-containing protein</fullName>
    </submittedName>
</protein>